<evidence type="ECO:0000313" key="4">
    <source>
        <dbReference type="Proteomes" id="UP000275256"/>
    </source>
</evidence>
<dbReference type="InterPro" id="IPR002347">
    <property type="entry name" value="SDR_fam"/>
</dbReference>
<evidence type="ECO:0000256" key="1">
    <source>
        <dbReference type="ARBA" id="ARBA00006484"/>
    </source>
</evidence>
<proteinExistence type="inferred from homology"/>
<dbReference type="InterPro" id="IPR020904">
    <property type="entry name" value="Sc_DH/Rdtase_CS"/>
</dbReference>
<dbReference type="EMBL" id="REFW01000001">
    <property type="protein sequence ID" value="RMB62143.1"/>
    <property type="molecule type" value="Genomic_DNA"/>
</dbReference>
<protein>
    <submittedName>
        <fullName evidence="3">SDR family oxidoreductase</fullName>
    </submittedName>
</protein>
<dbReference type="NCBIfam" id="NF006073">
    <property type="entry name" value="PRK08219.1"/>
    <property type="match status" value="1"/>
</dbReference>
<comment type="caution">
    <text evidence="3">The sequence shown here is derived from an EMBL/GenBank/DDBJ whole genome shotgun (WGS) entry which is preliminary data.</text>
</comment>
<organism evidence="3 4">
    <name type="scientific">Tessaracoccus antarcticus</name>
    <dbReference type="NCBI Taxonomy" id="2479848"/>
    <lineage>
        <taxon>Bacteria</taxon>
        <taxon>Bacillati</taxon>
        <taxon>Actinomycetota</taxon>
        <taxon>Actinomycetes</taxon>
        <taxon>Propionibacteriales</taxon>
        <taxon>Propionibacteriaceae</taxon>
        <taxon>Tessaracoccus</taxon>
    </lineage>
</organism>
<keyword evidence="4" id="KW-1185">Reference proteome</keyword>
<dbReference type="SUPFAM" id="SSF51735">
    <property type="entry name" value="NAD(P)-binding Rossmann-fold domains"/>
    <property type="match status" value="1"/>
</dbReference>
<dbReference type="Proteomes" id="UP000275256">
    <property type="component" value="Unassembled WGS sequence"/>
</dbReference>
<keyword evidence="2" id="KW-0560">Oxidoreductase</keyword>
<gene>
    <name evidence="3" type="ORF">EAX62_06110</name>
</gene>
<reference evidence="3 4" key="1">
    <citation type="submission" date="2018-10" db="EMBL/GenBank/DDBJ databases">
        <title>Tessaracoccus antarcticuss sp. nov., isolated from sediment.</title>
        <authorList>
            <person name="Zhou L.Y."/>
            <person name="Du Z.J."/>
        </authorList>
    </citation>
    <scope>NUCLEOTIDE SEQUENCE [LARGE SCALE GENOMIC DNA]</scope>
    <source>
        <strain evidence="3 4">JDX10</strain>
    </source>
</reference>
<dbReference type="PANTHER" id="PTHR44169:SF6">
    <property type="entry name" value="NADPH-DEPENDENT 1-ACYLDIHYDROXYACETONE PHOSPHATE REDUCTASE"/>
    <property type="match status" value="1"/>
</dbReference>
<dbReference type="InterPro" id="IPR036291">
    <property type="entry name" value="NAD(P)-bd_dom_sf"/>
</dbReference>
<dbReference type="PRINTS" id="PR00081">
    <property type="entry name" value="GDHRDH"/>
</dbReference>
<accession>A0A3M0GKK8</accession>
<evidence type="ECO:0000313" key="3">
    <source>
        <dbReference type="EMBL" id="RMB62143.1"/>
    </source>
</evidence>
<dbReference type="PROSITE" id="PS00061">
    <property type="entry name" value="ADH_SHORT"/>
    <property type="match status" value="1"/>
</dbReference>
<sequence length="238" mass="24859">MTSTSGRPVALVTGSTGGMGRCIVADLAATHDVVALGRNADVLAELEQLDGVVAHAVDITDDTALAGVVGALGRLDVLLHVAAISVPHTVADATPQQWREHFETNVFAPAELTRLGLPLLRESQGTVIFIGSGASTKPAPGNAVYTASKHALQGMADTLRIDEATTGVRVSTIAPGPTDSGMLRAMQAKTEDGYEADHYIRPATIAAAVRYVVDAPPDAQLTDVAVRPRIELALRKDR</sequence>
<dbReference type="Pfam" id="PF00106">
    <property type="entry name" value="adh_short"/>
    <property type="match status" value="1"/>
</dbReference>
<name>A0A3M0GKK8_9ACTN</name>
<dbReference type="GO" id="GO:0016491">
    <property type="term" value="F:oxidoreductase activity"/>
    <property type="evidence" value="ECO:0007669"/>
    <property type="project" value="UniProtKB-KW"/>
</dbReference>
<dbReference type="RefSeq" id="WP_121900693.1">
    <property type="nucleotide sequence ID" value="NZ_REFW01000001.1"/>
</dbReference>
<dbReference type="AlphaFoldDB" id="A0A3M0GKK8"/>
<comment type="similarity">
    <text evidence="1">Belongs to the short-chain dehydrogenases/reductases (SDR) family.</text>
</comment>
<dbReference type="PANTHER" id="PTHR44169">
    <property type="entry name" value="NADPH-DEPENDENT 1-ACYLDIHYDROXYACETONE PHOSPHATE REDUCTASE"/>
    <property type="match status" value="1"/>
</dbReference>
<dbReference type="Gene3D" id="3.40.50.720">
    <property type="entry name" value="NAD(P)-binding Rossmann-like Domain"/>
    <property type="match status" value="1"/>
</dbReference>
<dbReference type="OrthoDB" id="158573at2"/>
<evidence type="ECO:0000256" key="2">
    <source>
        <dbReference type="ARBA" id="ARBA00023002"/>
    </source>
</evidence>